<evidence type="ECO:0000313" key="2">
    <source>
        <dbReference type="Proteomes" id="UP000529843"/>
    </source>
</evidence>
<comment type="caution">
    <text evidence="1">The sequence shown here is derived from an EMBL/GenBank/DDBJ whole genome shotgun (WGS) entry which is preliminary data.</text>
</comment>
<evidence type="ECO:0000313" key="1">
    <source>
        <dbReference type="EMBL" id="NWK02040.1"/>
    </source>
</evidence>
<organism evidence="1 2">
    <name type="scientific">Marine Group I thaumarchaeote</name>
    <dbReference type="NCBI Taxonomy" id="2511932"/>
    <lineage>
        <taxon>Archaea</taxon>
        <taxon>Nitrososphaerota</taxon>
        <taxon>Marine Group I</taxon>
    </lineage>
</organism>
<protein>
    <submittedName>
        <fullName evidence="1">Uncharacterized protein</fullName>
    </submittedName>
</protein>
<proteinExistence type="predicted"/>
<accession>A0A7K4MDI8</accession>
<gene>
    <name evidence="1" type="ORF">HX804_01860</name>
</gene>
<name>A0A7K4MDI8_9ARCH</name>
<sequence>MIPLSEQYRINIKNAIELIDNTLELVRESKKKWNEEDAKYTNFGQKGKVFLDFNIKTLEDIRKVIAKKPYEKLP</sequence>
<dbReference type="AlphaFoldDB" id="A0A7K4MDI8"/>
<dbReference type="EMBL" id="JACAST010000009">
    <property type="protein sequence ID" value="NWK02040.1"/>
    <property type="molecule type" value="Genomic_DNA"/>
</dbReference>
<reference evidence="1 2" key="1">
    <citation type="journal article" date="2019" name="Environ. Microbiol.">
        <title>Genomics insights into ecotype formation of ammonia-oxidizing archaea in the deep ocean.</title>
        <authorList>
            <person name="Wang Y."/>
            <person name="Huang J.M."/>
            <person name="Cui G.J."/>
            <person name="Nunoura T."/>
            <person name="Takaki Y."/>
            <person name="Li W.L."/>
            <person name="Li J."/>
            <person name="Gao Z.M."/>
            <person name="Takai K."/>
            <person name="Zhang A.Q."/>
            <person name="Stepanauskas R."/>
        </authorList>
    </citation>
    <scope>NUCLEOTIDE SEQUENCE [LARGE SCALE GENOMIC DNA]</scope>
    <source>
        <strain evidence="1 2">N8</strain>
    </source>
</reference>
<dbReference type="Proteomes" id="UP000529843">
    <property type="component" value="Unassembled WGS sequence"/>
</dbReference>